<protein>
    <recommendedName>
        <fullName evidence="3">F-box domain-containing protein</fullName>
    </recommendedName>
</protein>
<dbReference type="OrthoDB" id="3844075at2759"/>
<proteinExistence type="predicted"/>
<organism evidence="1 2">
    <name type="scientific">Saccharata proteae CBS 121410</name>
    <dbReference type="NCBI Taxonomy" id="1314787"/>
    <lineage>
        <taxon>Eukaryota</taxon>
        <taxon>Fungi</taxon>
        <taxon>Dikarya</taxon>
        <taxon>Ascomycota</taxon>
        <taxon>Pezizomycotina</taxon>
        <taxon>Dothideomycetes</taxon>
        <taxon>Dothideomycetes incertae sedis</taxon>
        <taxon>Botryosphaeriales</taxon>
        <taxon>Saccharataceae</taxon>
        <taxon>Saccharata</taxon>
    </lineage>
</organism>
<keyword evidence="2" id="KW-1185">Reference proteome</keyword>
<name>A0A9P4LWN3_9PEZI</name>
<evidence type="ECO:0000313" key="2">
    <source>
        <dbReference type="Proteomes" id="UP000799776"/>
    </source>
</evidence>
<accession>A0A9P4LWN3</accession>
<sequence>MSEAGENSVSFSLLPVEIVLRIIELLPNDILALRRVNKRLADIIAIHENMIADHIFAQTVCGREAADHCLPSGSYRTIKTWRVVPNFYRKFWRTFGNRKIYSDCVTTNSSYPFLKIMVFDDCIMKSPLMLAYVFSQIDPLTEQNPKWFSSTVQGFLS</sequence>
<evidence type="ECO:0000313" key="1">
    <source>
        <dbReference type="EMBL" id="KAF2086699.1"/>
    </source>
</evidence>
<evidence type="ECO:0008006" key="3">
    <source>
        <dbReference type="Google" id="ProtNLM"/>
    </source>
</evidence>
<dbReference type="Proteomes" id="UP000799776">
    <property type="component" value="Unassembled WGS sequence"/>
</dbReference>
<comment type="caution">
    <text evidence="1">The sequence shown here is derived from an EMBL/GenBank/DDBJ whole genome shotgun (WGS) entry which is preliminary data.</text>
</comment>
<reference evidence="1" key="1">
    <citation type="journal article" date="2020" name="Stud. Mycol.">
        <title>101 Dothideomycetes genomes: a test case for predicting lifestyles and emergence of pathogens.</title>
        <authorList>
            <person name="Haridas S."/>
            <person name="Albert R."/>
            <person name="Binder M."/>
            <person name="Bloem J."/>
            <person name="Labutti K."/>
            <person name="Salamov A."/>
            <person name="Andreopoulos B."/>
            <person name="Baker S."/>
            <person name="Barry K."/>
            <person name="Bills G."/>
            <person name="Bluhm B."/>
            <person name="Cannon C."/>
            <person name="Castanera R."/>
            <person name="Culley D."/>
            <person name="Daum C."/>
            <person name="Ezra D."/>
            <person name="Gonzalez J."/>
            <person name="Henrissat B."/>
            <person name="Kuo A."/>
            <person name="Liang C."/>
            <person name="Lipzen A."/>
            <person name="Lutzoni F."/>
            <person name="Magnuson J."/>
            <person name="Mondo S."/>
            <person name="Nolan M."/>
            <person name="Ohm R."/>
            <person name="Pangilinan J."/>
            <person name="Park H.-J."/>
            <person name="Ramirez L."/>
            <person name="Alfaro M."/>
            <person name="Sun H."/>
            <person name="Tritt A."/>
            <person name="Yoshinaga Y."/>
            <person name="Zwiers L.-H."/>
            <person name="Turgeon B."/>
            <person name="Goodwin S."/>
            <person name="Spatafora J."/>
            <person name="Crous P."/>
            <person name="Grigoriev I."/>
        </authorList>
    </citation>
    <scope>NUCLEOTIDE SEQUENCE</scope>
    <source>
        <strain evidence="1">CBS 121410</strain>
    </source>
</reference>
<dbReference type="EMBL" id="ML978723">
    <property type="protein sequence ID" value="KAF2086699.1"/>
    <property type="molecule type" value="Genomic_DNA"/>
</dbReference>
<dbReference type="CDD" id="cd09917">
    <property type="entry name" value="F-box_SF"/>
    <property type="match status" value="1"/>
</dbReference>
<dbReference type="AlphaFoldDB" id="A0A9P4LWN3"/>
<gene>
    <name evidence="1" type="ORF">K490DRAFT_66482</name>
</gene>